<evidence type="ECO:0000256" key="1">
    <source>
        <dbReference type="SAM" id="MobiDB-lite"/>
    </source>
</evidence>
<name>A0A845RGC0_9FIRM</name>
<evidence type="ECO:0000313" key="2">
    <source>
        <dbReference type="EMBL" id="NBI78673.1"/>
    </source>
</evidence>
<dbReference type="AlphaFoldDB" id="A0A845RGC0"/>
<protein>
    <submittedName>
        <fullName evidence="2">Uncharacterized protein</fullName>
    </submittedName>
</protein>
<dbReference type="EMBL" id="QXWZ01000010">
    <property type="protein sequence ID" value="NBI78673.1"/>
    <property type="molecule type" value="Genomic_DNA"/>
</dbReference>
<evidence type="ECO:0000313" key="3">
    <source>
        <dbReference type="Proteomes" id="UP000446348"/>
    </source>
</evidence>
<organism evidence="2 3">
    <name type="scientific">Anaerotruncus colihominis</name>
    <dbReference type="NCBI Taxonomy" id="169435"/>
    <lineage>
        <taxon>Bacteria</taxon>
        <taxon>Bacillati</taxon>
        <taxon>Bacillota</taxon>
        <taxon>Clostridia</taxon>
        <taxon>Eubacteriales</taxon>
        <taxon>Oscillospiraceae</taxon>
        <taxon>Anaerotruncus</taxon>
    </lineage>
</organism>
<accession>A0A845RGC0</accession>
<sequence length="103" mass="10969">MRGSLTAGRYACPAGYSGLSSRAAIAALPGADKPRQRPSARLTRGGSSDPSPYVIPTSAWRDRIGRTPVRPKGAGRPYPMDPTPGQAQPVYAQRPPHCSRRSL</sequence>
<gene>
    <name evidence="2" type="ORF">D3Z39_07290</name>
</gene>
<proteinExistence type="predicted"/>
<comment type="caution">
    <text evidence="2">The sequence shown here is derived from an EMBL/GenBank/DDBJ whole genome shotgun (WGS) entry which is preliminary data.</text>
</comment>
<reference evidence="2 3" key="1">
    <citation type="submission" date="2018-08" db="EMBL/GenBank/DDBJ databases">
        <title>Murine metabolic-syndrome-specific gut microbial biobank.</title>
        <authorList>
            <person name="Liu C."/>
        </authorList>
    </citation>
    <scope>NUCLEOTIDE SEQUENCE [LARGE SCALE GENOMIC DNA]</scope>
    <source>
        <strain evidence="2 3">X69</strain>
    </source>
</reference>
<dbReference type="Proteomes" id="UP000446348">
    <property type="component" value="Unassembled WGS sequence"/>
</dbReference>
<feature type="region of interest" description="Disordered" evidence="1">
    <location>
        <begin position="28"/>
        <end position="103"/>
    </location>
</feature>